<dbReference type="PATRIC" id="fig|1299334.3.peg.5175"/>
<dbReference type="EMBL" id="JAOB01000047">
    <property type="protein sequence ID" value="EUA33388.1"/>
    <property type="molecule type" value="Genomic_DNA"/>
</dbReference>
<evidence type="ECO:0000313" key="1">
    <source>
        <dbReference type="EMBL" id="EUA33388.1"/>
    </source>
</evidence>
<sequence length="80" mass="9038">MADTSFFRFPTLTDQLYQLATHEVTSEELVRRSLHAIDLSQPTLNAFRVVLAESALADAAEADRRRAAGSRRRCWAFPSQ</sequence>
<name>X8AQT3_MYCXE</name>
<comment type="caution">
    <text evidence="1">The sequence shown here is derived from an EMBL/GenBank/DDBJ whole genome shotgun (WGS) entry which is preliminary data.</text>
</comment>
<dbReference type="SUPFAM" id="SSF75304">
    <property type="entry name" value="Amidase signature (AS) enzymes"/>
    <property type="match status" value="1"/>
</dbReference>
<dbReference type="InterPro" id="IPR036928">
    <property type="entry name" value="AS_sf"/>
</dbReference>
<reference evidence="1" key="1">
    <citation type="submission" date="2014-01" db="EMBL/GenBank/DDBJ databases">
        <authorList>
            <person name="Brown-Elliot B."/>
            <person name="Wallace R."/>
            <person name="Lenaerts A."/>
            <person name="Ordway D."/>
            <person name="DeGroote M.A."/>
            <person name="Parker T."/>
            <person name="Sizemore C."/>
            <person name="Tallon L.J."/>
            <person name="Sadzewicz L.K."/>
            <person name="Sengamalay N."/>
            <person name="Fraser C.M."/>
            <person name="Hine E."/>
            <person name="Shefchek K.A."/>
            <person name="Das S.P."/>
            <person name="Tettelin H."/>
        </authorList>
    </citation>
    <scope>NUCLEOTIDE SEQUENCE [LARGE SCALE GENOMIC DNA]</scope>
    <source>
        <strain evidence="1">4042</strain>
    </source>
</reference>
<dbReference type="Gene3D" id="3.90.1300.10">
    <property type="entry name" value="Amidase signature (AS) domain"/>
    <property type="match status" value="1"/>
</dbReference>
<dbReference type="AlphaFoldDB" id="X8AQT3"/>
<organism evidence="1">
    <name type="scientific">Mycobacterium xenopi 4042</name>
    <dbReference type="NCBI Taxonomy" id="1299334"/>
    <lineage>
        <taxon>Bacteria</taxon>
        <taxon>Bacillati</taxon>
        <taxon>Actinomycetota</taxon>
        <taxon>Actinomycetes</taxon>
        <taxon>Mycobacteriales</taxon>
        <taxon>Mycobacteriaceae</taxon>
        <taxon>Mycobacterium</taxon>
    </lineage>
</organism>
<proteinExistence type="predicted"/>
<gene>
    <name evidence="1" type="ORF">I553_7798</name>
</gene>
<accession>X8AQT3</accession>
<protein>
    <submittedName>
        <fullName evidence="1">Putative amidase amiA2</fullName>
    </submittedName>
</protein>